<evidence type="ECO:0000259" key="4">
    <source>
        <dbReference type="Pfam" id="PF24883"/>
    </source>
</evidence>
<feature type="domain" description="Nephrocystin 3-like N-terminal" evidence="4">
    <location>
        <begin position="64"/>
        <end position="146"/>
    </location>
</feature>
<dbReference type="EMBL" id="JAUEPP010000002">
    <property type="protein sequence ID" value="KAK3351875.1"/>
    <property type="molecule type" value="Genomic_DNA"/>
</dbReference>
<feature type="repeat" description="ANK" evidence="2">
    <location>
        <begin position="521"/>
        <end position="550"/>
    </location>
</feature>
<dbReference type="InterPro" id="IPR036770">
    <property type="entry name" value="Ankyrin_rpt-contain_sf"/>
</dbReference>
<dbReference type="Gene3D" id="1.25.40.20">
    <property type="entry name" value="Ankyrin repeat-containing domain"/>
    <property type="match status" value="1"/>
</dbReference>
<organism evidence="5 6">
    <name type="scientific">Neurospora tetraspora</name>
    <dbReference type="NCBI Taxonomy" id="94610"/>
    <lineage>
        <taxon>Eukaryota</taxon>
        <taxon>Fungi</taxon>
        <taxon>Dikarya</taxon>
        <taxon>Ascomycota</taxon>
        <taxon>Pezizomycotina</taxon>
        <taxon>Sordariomycetes</taxon>
        <taxon>Sordariomycetidae</taxon>
        <taxon>Sordariales</taxon>
        <taxon>Sordariaceae</taxon>
        <taxon>Neurospora</taxon>
    </lineage>
</organism>
<feature type="region of interest" description="Disordered" evidence="3">
    <location>
        <begin position="1"/>
        <end position="33"/>
    </location>
</feature>
<dbReference type="AlphaFoldDB" id="A0AAE0JLE3"/>
<evidence type="ECO:0000256" key="3">
    <source>
        <dbReference type="SAM" id="MobiDB-lite"/>
    </source>
</evidence>
<dbReference type="InterPro" id="IPR056884">
    <property type="entry name" value="NPHP3-like_N"/>
</dbReference>
<dbReference type="InterPro" id="IPR002110">
    <property type="entry name" value="Ankyrin_rpt"/>
</dbReference>
<evidence type="ECO:0000313" key="6">
    <source>
        <dbReference type="Proteomes" id="UP001278500"/>
    </source>
</evidence>
<accession>A0AAE0JLE3</accession>
<evidence type="ECO:0000256" key="1">
    <source>
        <dbReference type="ARBA" id="ARBA00022737"/>
    </source>
</evidence>
<dbReference type="PROSITE" id="PS50088">
    <property type="entry name" value="ANK_REPEAT"/>
    <property type="match status" value="2"/>
</dbReference>
<keyword evidence="1" id="KW-0677">Repeat</keyword>
<comment type="caution">
    <text evidence="5">The sequence shown here is derived from an EMBL/GenBank/DDBJ whole genome shotgun (WGS) entry which is preliminary data.</text>
</comment>
<dbReference type="SMART" id="SM00248">
    <property type="entry name" value="ANK"/>
    <property type="match status" value="5"/>
</dbReference>
<dbReference type="Pfam" id="PF24883">
    <property type="entry name" value="NPHP3_N"/>
    <property type="match status" value="1"/>
</dbReference>
<dbReference type="InterPro" id="IPR027417">
    <property type="entry name" value="P-loop_NTPase"/>
</dbReference>
<dbReference type="GeneID" id="87865277"/>
<evidence type="ECO:0000313" key="5">
    <source>
        <dbReference type="EMBL" id="KAK3351875.1"/>
    </source>
</evidence>
<feature type="compositionally biased region" description="Basic and acidic residues" evidence="3">
    <location>
        <begin position="9"/>
        <end position="25"/>
    </location>
</feature>
<dbReference type="Pfam" id="PF12796">
    <property type="entry name" value="Ank_2"/>
    <property type="match status" value="2"/>
</dbReference>
<dbReference type="RefSeq" id="XP_062685170.1">
    <property type="nucleotide sequence ID" value="XM_062828123.1"/>
</dbReference>
<dbReference type="PANTHER" id="PTHR10039">
    <property type="entry name" value="AMELOGENIN"/>
    <property type="match status" value="1"/>
</dbReference>
<proteinExistence type="predicted"/>
<reference evidence="5" key="1">
    <citation type="journal article" date="2023" name="Mol. Phylogenet. Evol.">
        <title>Genome-scale phylogeny and comparative genomics of the fungal order Sordariales.</title>
        <authorList>
            <person name="Hensen N."/>
            <person name="Bonometti L."/>
            <person name="Westerberg I."/>
            <person name="Brannstrom I.O."/>
            <person name="Guillou S."/>
            <person name="Cros-Aarteil S."/>
            <person name="Calhoun S."/>
            <person name="Haridas S."/>
            <person name="Kuo A."/>
            <person name="Mondo S."/>
            <person name="Pangilinan J."/>
            <person name="Riley R."/>
            <person name="LaButti K."/>
            <person name="Andreopoulos B."/>
            <person name="Lipzen A."/>
            <person name="Chen C."/>
            <person name="Yan M."/>
            <person name="Daum C."/>
            <person name="Ng V."/>
            <person name="Clum A."/>
            <person name="Steindorff A."/>
            <person name="Ohm R.A."/>
            <person name="Martin F."/>
            <person name="Silar P."/>
            <person name="Natvig D.O."/>
            <person name="Lalanne C."/>
            <person name="Gautier V."/>
            <person name="Ament-Velasquez S.L."/>
            <person name="Kruys A."/>
            <person name="Hutchinson M.I."/>
            <person name="Powell A.J."/>
            <person name="Barry K."/>
            <person name="Miller A.N."/>
            <person name="Grigoriev I.V."/>
            <person name="Debuchy R."/>
            <person name="Gladieux P."/>
            <person name="Hiltunen Thoren M."/>
            <person name="Johannesson H."/>
        </authorList>
    </citation>
    <scope>NUCLEOTIDE SEQUENCE</scope>
    <source>
        <strain evidence="5">CBS 560.94</strain>
    </source>
</reference>
<dbReference type="SUPFAM" id="SSF48403">
    <property type="entry name" value="Ankyrin repeat"/>
    <property type="match status" value="1"/>
</dbReference>
<gene>
    <name evidence="5" type="ORF">B0H65DRAFT_507228</name>
</gene>
<keyword evidence="6" id="KW-1185">Reference proteome</keyword>
<dbReference type="PROSITE" id="PS50297">
    <property type="entry name" value="ANK_REP_REGION"/>
    <property type="match status" value="2"/>
</dbReference>
<dbReference type="PANTHER" id="PTHR10039:SF5">
    <property type="entry name" value="NACHT DOMAIN-CONTAINING PROTEIN"/>
    <property type="match status" value="1"/>
</dbReference>
<name>A0AAE0JLE3_9PEZI</name>
<dbReference type="Proteomes" id="UP001278500">
    <property type="component" value="Unassembled WGS sequence"/>
</dbReference>
<feature type="repeat" description="ANK" evidence="2">
    <location>
        <begin position="583"/>
        <end position="615"/>
    </location>
</feature>
<protein>
    <submittedName>
        <fullName evidence="5">Ankyrin repeat-containing domain protein</fullName>
    </submittedName>
</protein>
<evidence type="ECO:0000256" key="2">
    <source>
        <dbReference type="PROSITE-ProRule" id="PRU00023"/>
    </source>
</evidence>
<keyword evidence="2" id="KW-0040">ANK repeat</keyword>
<dbReference type="SUPFAM" id="SSF52540">
    <property type="entry name" value="P-loop containing nucleoside triphosphate hydrolases"/>
    <property type="match status" value="1"/>
</dbReference>
<reference evidence="5" key="2">
    <citation type="submission" date="2023-06" db="EMBL/GenBank/DDBJ databases">
        <authorList>
            <consortium name="Lawrence Berkeley National Laboratory"/>
            <person name="Haridas S."/>
            <person name="Hensen N."/>
            <person name="Bonometti L."/>
            <person name="Westerberg I."/>
            <person name="Brannstrom I.O."/>
            <person name="Guillou S."/>
            <person name="Cros-Aarteil S."/>
            <person name="Calhoun S."/>
            <person name="Kuo A."/>
            <person name="Mondo S."/>
            <person name="Pangilinan J."/>
            <person name="Riley R."/>
            <person name="Labutti K."/>
            <person name="Andreopoulos B."/>
            <person name="Lipzen A."/>
            <person name="Chen C."/>
            <person name="Yanf M."/>
            <person name="Daum C."/>
            <person name="Ng V."/>
            <person name="Clum A."/>
            <person name="Steindorff A."/>
            <person name="Ohm R."/>
            <person name="Martin F."/>
            <person name="Silar P."/>
            <person name="Natvig D."/>
            <person name="Lalanne C."/>
            <person name="Gautier V."/>
            <person name="Ament-Velasquez S.L."/>
            <person name="Kruys A."/>
            <person name="Hutchinson M.I."/>
            <person name="Powell A.J."/>
            <person name="Barry K."/>
            <person name="Miller A.N."/>
            <person name="Grigoriev I.V."/>
            <person name="Debuchy R."/>
            <person name="Gladieux P."/>
            <person name="Thoren M.H."/>
            <person name="Johannesson H."/>
        </authorList>
    </citation>
    <scope>NUCLEOTIDE SEQUENCE</scope>
    <source>
        <strain evidence="5">CBS 560.94</strain>
    </source>
</reference>
<sequence>MTPPYLSDEDSRPQRDSHFRLRDPHNPAATYQSGHCATRPNCLQSLSFSSIDARRQDIVQVHPNTGDWVIGTPEFREWRNCTTLSRHNGVLWIKGHPGTGKSTLMKHIWRHCQRELKDRTIAGYFFHARGESLEKTPLGMLRSLMQVHQRQPLVLLVDALDEYVVKFLEQLSLTSVRHMVNVSICLSSRHYPHITMTRYRELVVETTNGHVADISTYVHDNLTGSDPDIEKGASGIFMWVVLVVTMLNKAYDEGKIEAMERKLLEDLDQLFLTILSKDNPDKQETILMLQWVLCAVRPLTAEELYHATLAGTDSGPWDLRIIHSSKGLIEARKDTGIFQTGRGIVQFIHESVKDFLIRNHRLQSIDPTLESNPIGQCHDRLKTCCISYILRMDAAVVELHSSHYPFLEYASMYFLDHAEKAEAANVSQADFAWVAERETESGPLLSKNGSLLYRFAAHRYDNLARALLRSDTEMNARRGRRGYVLQPAAAKGSTKTVKLLLDHVLLQHGADVNAQGGLYGTALQAAAIYRQEEIVELLLKYGADVNAQGGIYGTALQAAATATKSLVALLLAHGAKVNIKCGKYGTALQAAMVEGNKEIAIILLEHGADVNAQGGKYGTALQAAASAPSLWTMADPRDATKLLLDYGADVNAQGGQYGGALQAAISTGRKDIENLLRKYGATM</sequence>